<sequence length="166" mass="18308">MLSGLAALAICISCAKGATAATDEKRTNLSIEEIKDIIERDMLVGQYFVTGDLTRQIYNDNCRFKDPTNDTTGVDKYLQAVALLFDPKLSTLELKSIRVTSPKTVETTWDLQGYLKFPWKPKVGTSGSTTYTMDDDGLIVLHDEKWTISPFRALLDSFTPTGGASS</sequence>
<name>A0A1Y1IRF1_KLENI</name>
<protein>
    <recommendedName>
        <fullName evidence="4">SnoaL-like domain-containing protein</fullName>
    </recommendedName>
</protein>
<organism evidence="2 3">
    <name type="scientific">Klebsormidium nitens</name>
    <name type="common">Green alga</name>
    <name type="synonym">Ulothrix nitens</name>
    <dbReference type="NCBI Taxonomy" id="105231"/>
    <lineage>
        <taxon>Eukaryota</taxon>
        <taxon>Viridiplantae</taxon>
        <taxon>Streptophyta</taxon>
        <taxon>Klebsormidiophyceae</taxon>
        <taxon>Klebsormidiales</taxon>
        <taxon>Klebsormidiaceae</taxon>
        <taxon>Klebsormidium</taxon>
    </lineage>
</organism>
<dbReference type="Pfam" id="PF10184">
    <property type="entry name" value="DUF2358"/>
    <property type="match status" value="1"/>
</dbReference>
<feature type="signal peptide" evidence="1">
    <location>
        <begin position="1"/>
        <end position="20"/>
    </location>
</feature>
<keyword evidence="3" id="KW-1185">Reference proteome</keyword>
<dbReference type="EMBL" id="DF237865">
    <property type="protein sequence ID" value="GAQ92069.1"/>
    <property type="molecule type" value="Genomic_DNA"/>
</dbReference>
<feature type="chain" id="PRO_5012824323" description="SnoaL-like domain-containing protein" evidence="1">
    <location>
        <begin position="21"/>
        <end position="166"/>
    </location>
</feature>
<proteinExistence type="predicted"/>
<reference evidence="2 3" key="1">
    <citation type="journal article" date="2014" name="Nat. Commun.">
        <title>Klebsormidium flaccidum genome reveals primary factors for plant terrestrial adaptation.</title>
        <authorList>
            <person name="Hori K."/>
            <person name="Maruyama F."/>
            <person name="Fujisawa T."/>
            <person name="Togashi T."/>
            <person name="Yamamoto N."/>
            <person name="Seo M."/>
            <person name="Sato S."/>
            <person name="Yamada T."/>
            <person name="Mori H."/>
            <person name="Tajima N."/>
            <person name="Moriyama T."/>
            <person name="Ikeuchi M."/>
            <person name="Watanabe M."/>
            <person name="Wada H."/>
            <person name="Kobayashi K."/>
            <person name="Saito M."/>
            <person name="Masuda T."/>
            <person name="Sasaki-Sekimoto Y."/>
            <person name="Mashiguchi K."/>
            <person name="Awai K."/>
            <person name="Shimojima M."/>
            <person name="Masuda S."/>
            <person name="Iwai M."/>
            <person name="Nobusawa T."/>
            <person name="Narise T."/>
            <person name="Kondo S."/>
            <person name="Saito H."/>
            <person name="Sato R."/>
            <person name="Murakawa M."/>
            <person name="Ihara Y."/>
            <person name="Oshima-Yamada Y."/>
            <person name="Ohtaka K."/>
            <person name="Satoh M."/>
            <person name="Sonobe K."/>
            <person name="Ishii M."/>
            <person name="Ohtani R."/>
            <person name="Kanamori-Sato M."/>
            <person name="Honoki R."/>
            <person name="Miyazaki D."/>
            <person name="Mochizuki H."/>
            <person name="Umetsu J."/>
            <person name="Higashi K."/>
            <person name="Shibata D."/>
            <person name="Kamiya Y."/>
            <person name="Sato N."/>
            <person name="Nakamura Y."/>
            <person name="Tabata S."/>
            <person name="Ida S."/>
            <person name="Kurokawa K."/>
            <person name="Ohta H."/>
        </authorList>
    </citation>
    <scope>NUCLEOTIDE SEQUENCE [LARGE SCALE GENOMIC DNA]</scope>
    <source>
        <strain evidence="2 3">NIES-2285</strain>
    </source>
</reference>
<dbReference type="InterPro" id="IPR018790">
    <property type="entry name" value="DUF2358"/>
</dbReference>
<dbReference type="PANTHER" id="PTHR34123:SF3">
    <property type="entry name" value="SNOAL-LIKE DOMAIN-CONTAINING PROTEIN"/>
    <property type="match status" value="1"/>
</dbReference>
<evidence type="ECO:0000313" key="2">
    <source>
        <dbReference type="EMBL" id="GAQ92069.1"/>
    </source>
</evidence>
<dbReference type="AlphaFoldDB" id="A0A1Y1IRF1"/>
<evidence type="ECO:0000256" key="1">
    <source>
        <dbReference type="SAM" id="SignalP"/>
    </source>
</evidence>
<dbReference type="STRING" id="105231.A0A1Y1IRF1"/>
<dbReference type="OrthoDB" id="348976at2759"/>
<dbReference type="PANTHER" id="PTHR34123">
    <property type="entry name" value="OS04G0578200 PROTEIN"/>
    <property type="match status" value="1"/>
</dbReference>
<evidence type="ECO:0008006" key="4">
    <source>
        <dbReference type="Google" id="ProtNLM"/>
    </source>
</evidence>
<dbReference type="InterPro" id="IPR032710">
    <property type="entry name" value="NTF2-like_dom_sf"/>
</dbReference>
<keyword evidence="1" id="KW-0732">Signal</keyword>
<evidence type="ECO:0000313" key="3">
    <source>
        <dbReference type="Proteomes" id="UP000054558"/>
    </source>
</evidence>
<dbReference type="Proteomes" id="UP000054558">
    <property type="component" value="Unassembled WGS sequence"/>
</dbReference>
<dbReference type="SUPFAM" id="SSF54427">
    <property type="entry name" value="NTF2-like"/>
    <property type="match status" value="1"/>
</dbReference>
<dbReference type="OMA" id="WNPHILP"/>
<accession>A0A1Y1IRF1</accession>
<gene>
    <name evidence="2" type="ORF">KFL_009160050</name>
</gene>